<gene>
    <name evidence="2" type="primary">ytfJ</name>
    <name evidence="2" type="ORF">IAB02_08210</name>
</gene>
<accession>A0A9D1IDB1</accession>
<dbReference type="InterPro" id="IPR014229">
    <property type="entry name" value="Spore_YtfJ"/>
</dbReference>
<dbReference type="Proteomes" id="UP000824072">
    <property type="component" value="Unassembled WGS sequence"/>
</dbReference>
<protein>
    <submittedName>
        <fullName evidence="2">GerW family sporulation protein</fullName>
    </submittedName>
</protein>
<reference evidence="2" key="1">
    <citation type="submission" date="2020-10" db="EMBL/GenBank/DDBJ databases">
        <authorList>
            <person name="Gilroy R."/>
        </authorList>
    </citation>
    <scope>NUCLEOTIDE SEQUENCE</scope>
    <source>
        <strain evidence="2">ChiHcec3-11533</strain>
    </source>
</reference>
<dbReference type="PANTHER" id="PTHR39162">
    <property type="entry name" value="GLL3345 PROTEIN"/>
    <property type="match status" value="1"/>
</dbReference>
<dbReference type="PANTHER" id="PTHR39162:SF1">
    <property type="entry name" value="SPORULATION PROTEIN YTFJ"/>
    <property type="match status" value="1"/>
</dbReference>
<evidence type="ECO:0000313" key="3">
    <source>
        <dbReference type="Proteomes" id="UP000824072"/>
    </source>
</evidence>
<evidence type="ECO:0000313" key="2">
    <source>
        <dbReference type="EMBL" id="HIU34531.1"/>
    </source>
</evidence>
<sequence>MDRHPIEGIMTATMENIRDMVDVSTVVGEPIAAPDGSTVIPVSRLSFGFVAGGGEYPGSRKIETPAQSPFAGGAGAGVSVHPMGFIVLTQGQARLLPAQPYTPLDRAIELLPQLMAEIRDALKNRNAKKCASEAPDAPSPSPEG</sequence>
<dbReference type="AlphaFoldDB" id="A0A9D1IDB1"/>
<comment type="caution">
    <text evidence="2">The sequence shown here is derived from an EMBL/GenBank/DDBJ whole genome shotgun (WGS) entry which is preliminary data.</text>
</comment>
<feature type="region of interest" description="Disordered" evidence="1">
    <location>
        <begin position="125"/>
        <end position="144"/>
    </location>
</feature>
<reference evidence="2" key="2">
    <citation type="journal article" date="2021" name="PeerJ">
        <title>Extensive microbial diversity within the chicken gut microbiome revealed by metagenomics and culture.</title>
        <authorList>
            <person name="Gilroy R."/>
            <person name="Ravi A."/>
            <person name="Getino M."/>
            <person name="Pursley I."/>
            <person name="Horton D.L."/>
            <person name="Alikhan N.F."/>
            <person name="Baker D."/>
            <person name="Gharbi K."/>
            <person name="Hall N."/>
            <person name="Watson M."/>
            <person name="Adriaenssens E.M."/>
            <person name="Foster-Nyarko E."/>
            <person name="Jarju S."/>
            <person name="Secka A."/>
            <person name="Antonio M."/>
            <person name="Oren A."/>
            <person name="Chaudhuri R.R."/>
            <person name="La Ragione R."/>
            <person name="Hildebrand F."/>
            <person name="Pallen M.J."/>
        </authorList>
    </citation>
    <scope>NUCLEOTIDE SEQUENCE</scope>
    <source>
        <strain evidence="2">ChiHcec3-11533</strain>
    </source>
</reference>
<dbReference type="NCBIfam" id="TIGR02874">
    <property type="entry name" value="spore_ytfJ"/>
    <property type="match status" value="1"/>
</dbReference>
<proteinExistence type="predicted"/>
<dbReference type="EMBL" id="DVMU01000184">
    <property type="protein sequence ID" value="HIU34531.1"/>
    <property type="molecule type" value="Genomic_DNA"/>
</dbReference>
<organism evidence="2 3">
    <name type="scientific">Candidatus Pullichristensenella excrementigallinarum</name>
    <dbReference type="NCBI Taxonomy" id="2840907"/>
    <lineage>
        <taxon>Bacteria</taxon>
        <taxon>Bacillati</taxon>
        <taxon>Bacillota</taxon>
        <taxon>Clostridia</taxon>
        <taxon>Candidatus Pullichristensenella</taxon>
    </lineage>
</organism>
<dbReference type="Pfam" id="PF09579">
    <property type="entry name" value="Spore_YtfJ"/>
    <property type="match status" value="1"/>
</dbReference>
<evidence type="ECO:0000256" key="1">
    <source>
        <dbReference type="SAM" id="MobiDB-lite"/>
    </source>
</evidence>
<name>A0A9D1IDB1_9FIRM</name>
<dbReference type="PIRSF" id="PIRSF021377">
    <property type="entry name" value="YtfJ"/>
    <property type="match status" value="1"/>
</dbReference>